<protein>
    <recommendedName>
        <fullName evidence="4">EF-hand domain-containing protein</fullName>
    </recommendedName>
</protein>
<dbReference type="EMBL" id="CP099420">
    <property type="protein sequence ID" value="USW51386.1"/>
    <property type="molecule type" value="Genomic_DNA"/>
</dbReference>
<feature type="signal peptide" evidence="1">
    <location>
        <begin position="1"/>
        <end position="21"/>
    </location>
</feature>
<dbReference type="OrthoDB" id="3622511at2759"/>
<organism evidence="2 3">
    <name type="scientific">Septoria linicola</name>
    <dbReference type="NCBI Taxonomy" id="215465"/>
    <lineage>
        <taxon>Eukaryota</taxon>
        <taxon>Fungi</taxon>
        <taxon>Dikarya</taxon>
        <taxon>Ascomycota</taxon>
        <taxon>Pezizomycotina</taxon>
        <taxon>Dothideomycetes</taxon>
        <taxon>Dothideomycetidae</taxon>
        <taxon>Mycosphaerellales</taxon>
        <taxon>Mycosphaerellaceae</taxon>
        <taxon>Septoria</taxon>
    </lineage>
</organism>
<sequence length="157" mass="16830">MAWWAIATLGCTFFCDSLIKGLKGISRIAGRDLAPGTSNDRFAIFYSDVPNSLNLTGLDVETNGVVDNTTAVFKFPDGTQQVGNLTGHATHLPQGIGFGNFSFDGAAGQWITVDFTEGSKDVAEFFSWLLVATQDGNVTAEEFKQAVDIIQQEATSP</sequence>
<evidence type="ECO:0000313" key="2">
    <source>
        <dbReference type="EMBL" id="USW51386.1"/>
    </source>
</evidence>
<reference evidence="2" key="1">
    <citation type="submission" date="2022-06" db="EMBL/GenBank/DDBJ databases">
        <title>Complete genome sequences of two strains of the flax pathogen Septoria linicola.</title>
        <authorList>
            <person name="Lapalu N."/>
            <person name="Simon A."/>
            <person name="Demenou B."/>
            <person name="Paumier D."/>
            <person name="Guillot M.-P."/>
            <person name="Gout L."/>
            <person name="Valade R."/>
        </authorList>
    </citation>
    <scope>NUCLEOTIDE SEQUENCE</scope>
    <source>
        <strain evidence="2">SE15195</strain>
    </source>
</reference>
<evidence type="ECO:0000256" key="1">
    <source>
        <dbReference type="SAM" id="SignalP"/>
    </source>
</evidence>
<proteinExistence type="predicted"/>
<dbReference type="AlphaFoldDB" id="A0A9Q9AVD3"/>
<accession>A0A9Q9AVD3</accession>
<dbReference type="Proteomes" id="UP001056384">
    <property type="component" value="Chromosome 3"/>
</dbReference>
<keyword evidence="3" id="KW-1185">Reference proteome</keyword>
<gene>
    <name evidence="2" type="ORF">Slin15195_G047050</name>
</gene>
<feature type="chain" id="PRO_5040277123" description="EF-hand domain-containing protein" evidence="1">
    <location>
        <begin position="22"/>
        <end position="157"/>
    </location>
</feature>
<evidence type="ECO:0008006" key="4">
    <source>
        <dbReference type="Google" id="ProtNLM"/>
    </source>
</evidence>
<keyword evidence="1" id="KW-0732">Signal</keyword>
<evidence type="ECO:0000313" key="3">
    <source>
        <dbReference type="Proteomes" id="UP001056384"/>
    </source>
</evidence>
<name>A0A9Q9AVD3_9PEZI</name>